<dbReference type="Gene3D" id="3.30.465.10">
    <property type="match status" value="1"/>
</dbReference>
<evidence type="ECO:0000256" key="1">
    <source>
        <dbReference type="SAM" id="SignalP"/>
    </source>
</evidence>
<dbReference type="InterPro" id="IPR016167">
    <property type="entry name" value="FAD-bd_PCMH_sub1"/>
</dbReference>
<feature type="domain" description="FAD-binding PCMH-type" evidence="2">
    <location>
        <begin position="68"/>
        <end position="245"/>
    </location>
</feature>
<gene>
    <name evidence="3" type="ORF">Naga_100139g7</name>
</gene>
<dbReference type="InterPro" id="IPR016169">
    <property type="entry name" value="FAD-bd_PCMH_sub2"/>
</dbReference>
<keyword evidence="1" id="KW-0732">Signal</keyword>
<dbReference type="PROSITE" id="PS51387">
    <property type="entry name" value="FAD_PCMH"/>
    <property type="match status" value="1"/>
</dbReference>
<sequence>MICVILLLSTVLYAERLPNQLLQESSENTPFSSPQMACIPCRGPGPDPEAEYSKVTSNRPLKNWGRSYQFTPAVVVEAATFEDVIEAVQDTEKYPTPVRALGNIHTVTEAVVNEGGTVVLMRKLNQIIAVGNDDEGQTVTAQAGTTLLELHNWLGKKGLEMLVAPEIGDASVGSIVGSVTKDAGPGPPSETGSLYKAIVGVKYVDHMGRVVRLSKKEHAAELGLFKCSEGLLGIVLEVTFRVFPESLVQLSLKIMNTKDMVKKISTDILSKTRTAFILVQPELSFIETREPAPEGAEASSEFWWSLIAAFKLPNFQHGLVLFPFPLLKFLPYRACLYRRTQVNHYGEPGPRDNRLDFSWYEYPFERFEEVVTAFNAFTLDFAERHNGWRPGACATYFMERMTNKPHGWFSCKGKGYEKAGMSFTLDPIFNNPNDPNWRAFVKECNVFAVAHGGRVALTQTREMDRDTYLACPGQVPLKEAPNKRFTTPFFARFVEREGEDIEIPL</sequence>
<dbReference type="PANTHER" id="PTHR43762">
    <property type="entry name" value="L-GULONOLACTONE OXIDASE"/>
    <property type="match status" value="1"/>
</dbReference>
<dbReference type="InterPro" id="IPR016166">
    <property type="entry name" value="FAD-bd_PCMH"/>
</dbReference>
<evidence type="ECO:0000313" key="4">
    <source>
        <dbReference type="Proteomes" id="UP000019335"/>
    </source>
</evidence>
<dbReference type="Gene3D" id="3.30.43.10">
    <property type="entry name" value="Uridine Diphospho-n-acetylenolpyruvylglucosamine Reductase, domain 2"/>
    <property type="match status" value="1"/>
</dbReference>
<organism evidence="3 4">
    <name type="scientific">Nannochloropsis gaditana</name>
    <dbReference type="NCBI Taxonomy" id="72520"/>
    <lineage>
        <taxon>Eukaryota</taxon>
        <taxon>Sar</taxon>
        <taxon>Stramenopiles</taxon>
        <taxon>Ochrophyta</taxon>
        <taxon>Eustigmatophyceae</taxon>
        <taxon>Eustigmatales</taxon>
        <taxon>Monodopsidaceae</taxon>
        <taxon>Nannochloropsis</taxon>
    </lineage>
</organism>
<dbReference type="EMBL" id="AZIL01001556">
    <property type="protein sequence ID" value="EWM23600.1"/>
    <property type="molecule type" value="Genomic_DNA"/>
</dbReference>
<name>W7T9A0_9STRA</name>
<feature type="chain" id="PRO_5004900380" evidence="1">
    <location>
        <begin position="17"/>
        <end position="505"/>
    </location>
</feature>
<dbReference type="InterPro" id="IPR036318">
    <property type="entry name" value="FAD-bd_PCMH-like_sf"/>
</dbReference>
<dbReference type="GO" id="GO:0071949">
    <property type="term" value="F:FAD binding"/>
    <property type="evidence" value="ECO:0007669"/>
    <property type="project" value="InterPro"/>
</dbReference>
<comment type="caution">
    <text evidence="3">The sequence shown here is derived from an EMBL/GenBank/DDBJ whole genome shotgun (WGS) entry which is preliminary data.</text>
</comment>
<evidence type="ECO:0000313" key="3">
    <source>
        <dbReference type="EMBL" id="EWM23600.1"/>
    </source>
</evidence>
<feature type="signal peptide" evidence="1">
    <location>
        <begin position="1"/>
        <end position="16"/>
    </location>
</feature>
<proteinExistence type="predicted"/>
<protein>
    <submittedName>
        <fullName evidence="3">L-gulonolactone oxidase</fullName>
    </submittedName>
</protein>
<dbReference type="OrthoDB" id="4500163at2759"/>
<dbReference type="GO" id="GO:0016899">
    <property type="term" value="F:oxidoreductase activity, acting on the CH-OH group of donors, oxygen as acceptor"/>
    <property type="evidence" value="ECO:0007669"/>
    <property type="project" value="InterPro"/>
</dbReference>
<reference evidence="3 4" key="1">
    <citation type="journal article" date="2014" name="Mol. Plant">
        <title>Chromosome Scale Genome Assembly and Transcriptome Profiling of Nannochloropsis gaditana in Nitrogen Depletion.</title>
        <authorList>
            <person name="Corteggiani Carpinelli E."/>
            <person name="Telatin A."/>
            <person name="Vitulo N."/>
            <person name="Forcato C."/>
            <person name="D'Angelo M."/>
            <person name="Schiavon R."/>
            <person name="Vezzi A."/>
            <person name="Giacometti G.M."/>
            <person name="Morosinotto T."/>
            <person name="Valle G."/>
        </authorList>
    </citation>
    <scope>NUCLEOTIDE SEQUENCE [LARGE SCALE GENOMIC DNA]</scope>
    <source>
        <strain evidence="3 4">B-31</strain>
    </source>
</reference>
<evidence type="ECO:0000259" key="2">
    <source>
        <dbReference type="PROSITE" id="PS51387"/>
    </source>
</evidence>
<dbReference type="AlphaFoldDB" id="W7T9A0"/>
<accession>W7T9A0</accession>
<dbReference type="InterPro" id="IPR010031">
    <property type="entry name" value="FAD_lactone_oxidase-like"/>
</dbReference>
<dbReference type="Pfam" id="PF01565">
    <property type="entry name" value="FAD_binding_4"/>
    <property type="match status" value="1"/>
</dbReference>
<keyword evidence="4" id="KW-1185">Reference proteome</keyword>
<dbReference type="InterPro" id="IPR006094">
    <property type="entry name" value="Oxid_FAD_bind_N"/>
</dbReference>
<dbReference type="PANTHER" id="PTHR43762:SF1">
    <property type="entry name" value="D-ARABINONO-1,4-LACTONE OXIDASE"/>
    <property type="match status" value="1"/>
</dbReference>
<dbReference type="Proteomes" id="UP000019335">
    <property type="component" value="Chromosome 16"/>
</dbReference>
<dbReference type="SUPFAM" id="SSF56176">
    <property type="entry name" value="FAD-binding/transporter-associated domain-like"/>
    <property type="match status" value="1"/>
</dbReference>